<evidence type="ECO:0000256" key="2">
    <source>
        <dbReference type="ARBA" id="ARBA00023186"/>
    </source>
</evidence>
<evidence type="ECO:0008006" key="6">
    <source>
        <dbReference type="Google" id="ProtNLM"/>
    </source>
</evidence>
<evidence type="ECO:0000256" key="3">
    <source>
        <dbReference type="SAM" id="MobiDB-lite"/>
    </source>
</evidence>
<dbReference type="Gene3D" id="1.10.287.370">
    <property type="match status" value="1"/>
</dbReference>
<dbReference type="GO" id="GO:0051082">
    <property type="term" value="F:unfolded protein binding"/>
    <property type="evidence" value="ECO:0007669"/>
    <property type="project" value="InterPro"/>
</dbReference>
<dbReference type="Pfam" id="PF01920">
    <property type="entry name" value="Prefoldin_2"/>
    <property type="match status" value="1"/>
</dbReference>
<dbReference type="EMBL" id="JADGJD010000089">
    <property type="protein sequence ID" value="KAJ3055234.1"/>
    <property type="molecule type" value="Genomic_DNA"/>
</dbReference>
<evidence type="ECO:0000256" key="1">
    <source>
        <dbReference type="ARBA" id="ARBA00008045"/>
    </source>
</evidence>
<evidence type="ECO:0000313" key="4">
    <source>
        <dbReference type="EMBL" id="KAJ3055234.1"/>
    </source>
</evidence>
<feature type="compositionally biased region" description="Basic and acidic residues" evidence="3">
    <location>
        <begin position="94"/>
        <end position="104"/>
    </location>
</feature>
<dbReference type="GO" id="GO:0005737">
    <property type="term" value="C:cytoplasm"/>
    <property type="evidence" value="ECO:0007669"/>
    <property type="project" value="UniProtKB-SubCell"/>
</dbReference>
<feature type="region of interest" description="Disordered" evidence="3">
    <location>
        <begin position="94"/>
        <end position="119"/>
    </location>
</feature>
<dbReference type="PANTHER" id="PTHR21431">
    <property type="entry name" value="PREFOLDIN SUBUNIT 6"/>
    <property type="match status" value="1"/>
</dbReference>
<feature type="compositionally biased region" description="Low complexity" evidence="3">
    <location>
        <begin position="105"/>
        <end position="119"/>
    </location>
</feature>
<keyword evidence="2" id="KW-0143">Chaperone</keyword>
<proteinExistence type="inferred from homology"/>
<dbReference type="SUPFAM" id="SSF46579">
    <property type="entry name" value="Prefoldin"/>
    <property type="match status" value="1"/>
</dbReference>
<dbReference type="GO" id="GO:0046872">
    <property type="term" value="F:metal ion binding"/>
    <property type="evidence" value="ECO:0007669"/>
    <property type="project" value="UniProtKB-KW"/>
</dbReference>
<dbReference type="PANTHER" id="PTHR21431:SF0">
    <property type="entry name" value="PREFOLDIN SUBUNIT 6"/>
    <property type="match status" value="1"/>
</dbReference>
<comment type="similarity">
    <text evidence="1">Belongs to the prefoldin subunit beta family.</text>
</comment>
<organism evidence="4 5">
    <name type="scientific">Rhizophlyctis rosea</name>
    <dbReference type="NCBI Taxonomy" id="64517"/>
    <lineage>
        <taxon>Eukaryota</taxon>
        <taxon>Fungi</taxon>
        <taxon>Fungi incertae sedis</taxon>
        <taxon>Chytridiomycota</taxon>
        <taxon>Chytridiomycota incertae sedis</taxon>
        <taxon>Chytridiomycetes</taxon>
        <taxon>Rhizophlyctidales</taxon>
        <taxon>Rhizophlyctidaceae</taxon>
        <taxon>Rhizophlyctis</taxon>
    </lineage>
</organism>
<comment type="caution">
    <text evidence="4">The sequence shown here is derived from an EMBL/GenBank/DDBJ whole genome shotgun (WGS) entry which is preliminary data.</text>
</comment>
<gene>
    <name evidence="4" type="ORF">HK097_011117</name>
</gene>
<dbReference type="InterPro" id="IPR002777">
    <property type="entry name" value="PFD_beta-like"/>
</dbReference>
<dbReference type="GO" id="GO:0016272">
    <property type="term" value="C:prefoldin complex"/>
    <property type="evidence" value="ECO:0007669"/>
    <property type="project" value="InterPro"/>
</dbReference>
<protein>
    <recommendedName>
        <fullName evidence="6">Prefoldin subunit 6</fullName>
    </recommendedName>
</protein>
<dbReference type="CDD" id="cd23161">
    <property type="entry name" value="Prefoldin_6"/>
    <property type="match status" value="1"/>
</dbReference>
<reference evidence="4" key="1">
    <citation type="submission" date="2020-05" db="EMBL/GenBank/DDBJ databases">
        <title>Phylogenomic resolution of chytrid fungi.</title>
        <authorList>
            <person name="Stajich J.E."/>
            <person name="Amses K."/>
            <person name="Simmons R."/>
            <person name="Seto K."/>
            <person name="Myers J."/>
            <person name="Bonds A."/>
            <person name="Quandt C.A."/>
            <person name="Barry K."/>
            <person name="Liu P."/>
            <person name="Grigoriev I."/>
            <person name="Longcore J.E."/>
            <person name="James T.Y."/>
        </authorList>
    </citation>
    <scope>NUCLEOTIDE SEQUENCE</scope>
    <source>
        <strain evidence="4">JEL0318</strain>
    </source>
</reference>
<keyword evidence="5" id="KW-1185">Reference proteome</keyword>
<accession>A0AAD5X3V2</accession>
<dbReference type="GO" id="GO:0004674">
    <property type="term" value="F:protein serine/threonine kinase activity"/>
    <property type="evidence" value="ECO:0007669"/>
    <property type="project" value="InterPro"/>
</dbReference>
<dbReference type="GO" id="GO:0006457">
    <property type="term" value="P:protein folding"/>
    <property type="evidence" value="ECO:0007669"/>
    <property type="project" value="InterPro"/>
</dbReference>
<dbReference type="GO" id="GO:0051087">
    <property type="term" value="F:protein-folding chaperone binding"/>
    <property type="evidence" value="ECO:0007669"/>
    <property type="project" value="TreeGrafter"/>
</dbReference>
<dbReference type="GO" id="GO:0051131">
    <property type="term" value="P:chaperone-mediated protein complex assembly"/>
    <property type="evidence" value="ECO:0007669"/>
    <property type="project" value="TreeGrafter"/>
</dbReference>
<dbReference type="FunFam" id="1.10.287.370:FF:000003">
    <property type="entry name" value="Prefoldin subunit 6"/>
    <property type="match status" value="1"/>
</dbReference>
<name>A0AAD5X3V2_9FUNG</name>
<dbReference type="InterPro" id="IPR009053">
    <property type="entry name" value="Prefoldin"/>
</dbReference>
<evidence type="ECO:0000313" key="5">
    <source>
        <dbReference type="Proteomes" id="UP001212841"/>
    </source>
</evidence>
<dbReference type="Proteomes" id="UP001212841">
    <property type="component" value="Unassembled WGS sequence"/>
</dbReference>
<dbReference type="AlphaFoldDB" id="A0AAD5X3V2"/>
<sequence length="119" mass="13969">MAAAKFEAEMQAFQALQREFTKVVQSRTQLESQLKENEMVSKEFDLLKDDATVYKLIGPVLVKQDRAEATTNVKKRIEFITSEIKRLEKQINEMEEKQEKKRSEMMQMQQALQAQRQQA</sequence>
<dbReference type="GO" id="GO:0005524">
    <property type="term" value="F:ATP binding"/>
    <property type="evidence" value="ECO:0007669"/>
    <property type="project" value="InterPro"/>
</dbReference>